<reference evidence="1 2" key="1">
    <citation type="submission" date="2018-06" db="EMBL/GenBank/DDBJ databases">
        <title>Carbapenemase-producing Enterobacteriaceae present in wastewater treatment plant effluent and nearby surface waters in the US.</title>
        <authorList>
            <person name="Mathys D.A."/>
            <person name="Mollenkopf D.F."/>
            <person name="Feicht S.M."/>
            <person name="Adams R.J."/>
            <person name="Albers A.L."/>
            <person name="Grooters S.V."/>
            <person name="Stuever D.M."/>
            <person name="Daniels J.B."/>
            <person name="Wittum T.E."/>
        </authorList>
    </citation>
    <scope>NUCLEOTIDE SEQUENCE [LARGE SCALE GENOMIC DNA]</scope>
    <source>
        <strain evidence="1 2">GEO_23_Down_A</strain>
    </source>
</reference>
<comment type="caution">
    <text evidence="1">The sequence shown here is derived from an EMBL/GenBank/DDBJ whole genome shotgun (WGS) entry which is preliminary data.</text>
</comment>
<dbReference type="EMBL" id="QKPI01000026">
    <property type="protein sequence ID" value="RWT79132.1"/>
    <property type="molecule type" value="Genomic_DNA"/>
</dbReference>
<evidence type="ECO:0008006" key="3">
    <source>
        <dbReference type="Google" id="ProtNLM"/>
    </source>
</evidence>
<dbReference type="Pfam" id="PF07278">
    <property type="entry name" value="DUF1441"/>
    <property type="match status" value="1"/>
</dbReference>
<dbReference type="Proteomes" id="UP000289016">
    <property type="component" value="Unassembled WGS sequence"/>
</dbReference>
<protein>
    <recommendedName>
        <fullName evidence="3">DUF1441 family protein</fullName>
    </recommendedName>
</protein>
<evidence type="ECO:0000313" key="1">
    <source>
        <dbReference type="EMBL" id="RWT79132.1"/>
    </source>
</evidence>
<proteinExistence type="predicted"/>
<dbReference type="RefSeq" id="WP_128339371.1">
    <property type="nucleotide sequence ID" value="NZ_JAMQCM010000001.1"/>
</dbReference>
<gene>
    <name evidence="1" type="ORF">DN595_12275</name>
</gene>
<name>A0AB37VIF5_ENTCL</name>
<accession>A0AB37VIF5</accession>
<organism evidence="1 2">
    <name type="scientific">Enterobacter cloacae</name>
    <dbReference type="NCBI Taxonomy" id="550"/>
    <lineage>
        <taxon>Bacteria</taxon>
        <taxon>Pseudomonadati</taxon>
        <taxon>Pseudomonadota</taxon>
        <taxon>Gammaproteobacteria</taxon>
        <taxon>Enterobacterales</taxon>
        <taxon>Enterobacteriaceae</taxon>
        <taxon>Enterobacter</taxon>
        <taxon>Enterobacter cloacae complex</taxon>
    </lineage>
</organism>
<dbReference type="InterPro" id="IPR009901">
    <property type="entry name" value="Phage_VT1-Sakai_H0025"/>
</dbReference>
<evidence type="ECO:0000313" key="2">
    <source>
        <dbReference type="Proteomes" id="UP000289016"/>
    </source>
</evidence>
<dbReference type="AlphaFoldDB" id="A0AB37VIF5"/>
<sequence>MRLIKLTISELAAVTGIHRQTISKRLKETEPLPGSSSKKKIYDLKVALKVLYSDKRKTECKTKPKL</sequence>